<dbReference type="SUPFAM" id="SSF55073">
    <property type="entry name" value="Nucleotide cyclase"/>
    <property type="match status" value="1"/>
</dbReference>
<dbReference type="EMBL" id="MUIO01000145">
    <property type="protein sequence ID" value="ORC53937.1"/>
    <property type="molecule type" value="Genomic_DNA"/>
</dbReference>
<feature type="region of interest" description="Disordered" evidence="3">
    <location>
        <begin position="335"/>
        <end position="361"/>
    </location>
</feature>
<dbReference type="PANTHER" id="PTHR45138">
    <property type="entry name" value="REGULATORY COMPONENTS OF SENSORY TRANSDUCTION SYSTEM"/>
    <property type="match status" value="1"/>
</dbReference>
<dbReference type="Gene3D" id="3.30.70.270">
    <property type="match status" value="1"/>
</dbReference>
<feature type="transmembrane region" description="Helical" evidence="4">
    <location>
        <begin position="118"/>
        <end position="133"/>
    </location>
</feature>
<name>A0A1X0MY29_9PSED</name>
<organism evidence="6 7">
    <name type="scientific">Pseudomonas floridensis</name>
    <dbReference type="NCBI Taxonomy" id="1958950"/>
    <lineage>
        <taxon>Bacteria</taxon>
        <taxon>Pseudomonadati</taxon>
        <taxon>Pseudomonadota</taxon>
        <taxon>Gammaproteobacteria</taxon>
        <taxon>Pseudomonadales</taxon>
        <taxon>Pseudomonadaceae</taxon>
        <taxon>Pseudomonas</taxon>
    </lineage>
</organism>
<dbReference type="InterPro" id="IPR000160">
    <property type="entry name" value="GGDEF_dom"/>
</dbReference>
<feature type="transmembrane region" description="Helical" evidence="4">
    <location>
        <begin position="40"/>
        <end position="59"/>
    </location>
</feature>
<reference evidence="7" key="1">
    <citation type="submission" date="2017-02" db="EMBL/GenBank/DDBJ databases">
        <title>Pseudomonas floridae sp. nov., a novel pathogenic bacterial species isolated from tomato.</title>
        <authorList>
            <person name="Timilsina S."/>
            <person name="Vallad G.E."/>
            <person name="Jones J.B."/>
        </authorList>
    </citation>
    <scope>NUCLEOTIDE SEQUENCE [LARGE SCALE GENOMIC DNA]</scope>
    <source>
        <strain evidence="7">GEV388</strain>
    </source>
</reference>
<dbReference type="InterPro" id="IPR050469">
    <property type="entry name" value="Diguanylate_Cyclase"/>
</dbReference>
<gene>
    <name evidence="6" type="ORF">BZK31_26715</name>
</gene>
<dbReference type="GO" id="GO:0052621">
    <property type="term" value="F:diguanylate cyclase activity"/>
    <property type="evidence" value="ECO:0007669"/>
    <property type="project" value="UniProtKB-EC"/>
</dbReference>
<dbReference type="InterPro" id="IPR029787">
    <property type="entry name" value="Nucleotide_cyclase"/>
</dbReference>
<keyword evidence="4" id="KW-0812">Transmembrane</keyword>
<comment type="caution">
    <text evidence="6">The sequence shown here is derived from an EMBL/GenBank/DDBJ whole genome shotgun (WGS) entry which is preliminary data.</text>
</comment>
<dbReference type="AlphaFoldDB" id="A0A1X0MY29"/>
<feature type="transmembrane region" description="Helical" evidence="4">
    <location>
        <begin position="12"/>
        <end position="34"/>
    </location>
</feature>
<keyword evidence="4" id="KW-1133">Transmembrane helix</keyword>
<keyword evidence="7" id="KW-1185">Reference proteome</keyword>
<dbReference type="EC" id="2.7.7.65" evidence="1"/>
<evidence type="ECO:0000256" key="3">
    <source>
        <dbReference type="SAM" id="MobiDB-lite"/>
    </source>
</evidence>
<proteinExistence type="predicted"/>
<feature type="transmembrane region" description="Helical" evidence="4">
    <location>
        <begin position="66"/>
        <end position="87"/>
    </location>
</feature>
<feature type="compositionally biased region" description="Low complexity" evidence="3">
    <location>
        <begin position="337"/>
        <end position="347"/>
    </location>
</feature>
<evidence type="ECO:0000256" key="1">
    <source>
        <dbReference type="ARBA" id="ARBA00012528"/>
    </source>
</evidence>
<evidence type="ECO:0000313" key="6">
    <source>
        <dbReference type="EMBL" id="ORC53937.1"/>
    </source>
</evidence>
<feature type="transmembrane region" description="Helical" evidence="4">
    <location>
        <begin position="139"/>
        <end position="159"/>
    </location>
</feature>
<comment type="catalytic activity">
    <reaction evidence="2">
        <text>2 GTP = 3',3'-c-di-GMP + 2 diphosphate</text>
        <dbReference type="Rhea" id="RHEA:24898"/>
        <dbReference type="ChEBI" id="CHEBI:33019"/>
        <dbReference type="ChEBI" id="CHEBI:37565"/>
        <dbReference type="ChEBI" id="CHEBI:58805"/>
        <dbReference type="EC" id="2.7.7.65"/>
    </reaction>
</comment>
<feature type="domain" description="GGDEF" evidence="5">
    <location>
        <begin position="207"/>
        <end position="333"/>
    </location>
</feature>
<evidence type="ECO:0000256" key="2">
    <source>
        <dbReference type="ARBA" id="ARBA00034247"/>
    </source>
</evidence>
<dbReference type="RefSeq" id="WP_083186219.1">
    <property type="nucleotide sequence ID" value="NZ_CBCRZR010000044.1"/>
</dbReference>
<dbReference type="Proteomes" id="UP000192815">
    <property type="component" value="Unassembled WGS sequence"/>
</dbReference>
<dbReference type="OrthoDB" id="9812260at2"/>
<dbReference type="NCBIfam" id="TIGR00254">
    <property type="entry name" value="GGDEF"/>
    <property type="match status" value="1"/>
</dbReference>
<dbReference type="PANTHER" id="PTHR45138:SF9">
    <property type="entry name" value="DIGUANYLATE CYCLASE DGCM-RELATED"/>
    <property type="match status" value="1"/>
</dbReference>
<sequence>MNAQMQSRIKLLLSPAVALAQTLAFLCWIVVLVVTPGIQYGALEVSLTLGLLFTCLWQYHARRFGVWRLAGIAFVVVVALCFSRASQLNDQMGVNWALPVAVTIVLSATLLVVYTRDYLLVAIISWTILSPTHDVEPGSVAYIFMTLFFMASISLGVLLNHTYTRTLRNVLSLENKFRELSLTDYLTDILNRRALMEALERHLADRSAGYFLMLDIDNFKHINDGFGHDAGDEILRVMGACLKQTQGSLACGRLGGEEFGVVLPVCSASEARDYVSRLLGAIRQSAAGCAFTCSAGLADIDHTQSSSMVLKTADVNLYLAKGAGKDMAFWMGSPLAGSSSPRQSGESESARDLVDAPGAEP</sequence>
<keyword evidence="4" id="KW-0472">Membrane</keyword>
<dbReference type="PROSITE" id="PS50887">
    <property type="entry name" value="GGDEF"/>
    <property type="match status" value="1"/>
</dbReference>
<dbReference type="SMART" id="SM00267">
    <property type="entry name" value="GGDEF"/>
    <property type="match status" value="1"/>
</dbReference>
<evidence type="ECO:0000259" key="5">
    <source>
        <dbReference type="PROSITE" id="PS50887"/>
    </source>
</evidence>
<feature type="transmembrane region" description="Helical" evidence="4">
    <location>
        <begin position="93"/>
        <end position="113"/>
    </location>
</feature>
<dbReference type="CDD" id="cd01949">
    <property type="entry name" value="GGDEF"/>
    <property type="match status" value="1"/>
</dbReference>
<dbReference type="InterPro" id="IPR043128">
    <property type="entry name" value="Rev_trsase/Diguanyl_cyclase"/>
</dbReference>
<protein>
    <recommendedName>
        <fullName evidence="1">diguanylate cyclase</fullName>
        <ecNumber evidence="1">2.7.7.65</ecNumber>
    </recommendedName>
</protein>
<accession>A0A1X0MY29</accession>
<dbReference type="Pfam" id="PF00990">
    <property type="entry name" value="GGDEF"/>
    <property type="match status" value="1"/>
</dbReference>
<evidence type="ECO:0000313" key="7">
    <source>
        <dbReference type="Proteomes" id="UP000192815"/>
    </source>
</evidence>
<evidence type="ECO:0000256" key="4">
    <source>
        <dbReference type="SAM" id="Phobius"/>
    </source>
</evidence>
<dbReference type="STRING" id="1958950.BZK31_26715"/>